<dbReference type="SFLD" id="SFLDS00029">
    <property type="entry name" value="Radical_SAM"/>
    <property type="match status" value="1"/>
</dbReference>
<dbReference type="Pfam" id="PF04055">
    <property type="entry name" value="Radical_SAM"/>
    <property type="match status" value="1"/>
</dbReference>
<keyword evidence="3" id="KW-0479">Metal-binding</keyword>
<dbReference type="InterPro" id="IPR023874">
    <property type="entry name" value="DNA_rSAM_put"/>
</dbReference>
<keyword evidence="8" id="KW-1185">Reference proteome</keyword>
<feature type="domain" description="Radical SAM core" evidence="6">
    <location>
        <begin position="78"/>
        <end position="214"/>
    </location>
</feature>
<evidence type="ECO:0000256" key="1">
    <source>
        <dbReference type="ARBA" id="ARBA00001966"/>
    </source>
</evidence>
<keyword evidence="2" id="KW-0949">S-adenosyl-L-methionine</keyword>
<dbReference type="GO" id="GO:0046872">
    <property type="term" value="F:metal ion binding"/>
    <property type="evidence" value="ECO:0007669"/>
    <property type="project" value="UniProtKB-KW"/>
</dbReference>
<dbReference type="PANTHER" id="PTHR21180">
    <property type="entry name" value="ENDONUCLEASE/EXONUCLEASE/PHOSPHATASE FAMILY DOMAIN-CONTAINING PROTEIN 1"/>
    <property type="match status" value="1"/>
</dbReference>
<keyword evidence="4" id="KW-0408">Iron</keyword>
<evidence type="ECO:0000256" key="2">
    <source>
        <dbReference type="ARBA" id="ARBA00022691"/>
    </source>
</evidence>
<dbReference type="GO" id="GO:0003824">
    <property type="term" value="F:catalytic activity"/>
    <property type="evidence" value="ECO:0007669"/>
    <property type="project" value="InterPro"/>
</dbReference>
<dbReference type="GO" id="GO:0051536">
    <property type="term" value="F:iron-sulfur cluster binding"/>
    <property type="evidence" value="ECO:0007669"/>
    <property type="project" value="UniProtKB-KW"/>
</dbReference>
<dbReference type="InterPro" id="IPR010994">
    <property type="entry name" value="RuvA_2-like"/>
</dbReference>
<dbReference type="Gene3D" id="1.10.150.320">
    <property type="entry name" value="Photosystem II 12 kDa extrinsic protein"/>
    <property type="match status" value="1"/>
</dbReference>
<evidence type="ECO:0000313" key="7">
    <source>
        <dbReference type="EMBL" id="SHI60263.1"/>
    </source>
</evidence>
<dbReference type="Gene3D" id="3.20.20.70">
    <property type="entry name" value="Aldolase class I"/>
    <property type="match status" value="1"/>
</dbReference>
<name>A0A1M6CH64_MALRU</name>
<reference evidence="7 8" key="1">
    <citation type="submission" date="2016-11" db="EMBL/GenBank/DDBJ databases">
        <authorList>
            <person name="Jaros S."/>
            <person name="Januszkiewicz K."/>
            <person name="Wedrychowicz H."/>
        </authorList>
    </citation>
    <scope>NUCLEOTIDE SEQUENCE [LARGE SCALE GENOMIC DNA]</scope>
    <source>
        <strain evidence="7 8">DSM 5091</strain>
    </source>
</reference>
<evidence type="ECO:0000256" key="5">
    <source>
        <dbReference type="ARBA" id="ARBA00023014"/>
    </source>
</evidence>
<dbReference type="InterPro" id="IPR013785">
    <property type="entry name" value="Aldolase_TIM"/>
</dbReference>
<dbReference type="InterPro" id="IPR007197">
    <property type="entry name" value="rSAM"/>
</dbReference>
<evidence type="ECO:0000256" key="3">
    <source>
        <dbReference type="ARBA" id="ARBA00022723"/>
    </source>
</evidence>
<evidence type="ECO:0000313" key="8">
    <source>
        <dbReference type="Proteomes" id="UP000184171"/>
    </source>
</evidence>
<dbReference type="InterPro" id="IPR058240">
    <property type="entry name" value="rSAM_sf"/>
</dbReference>
<proteinExistence type="predicted"/>
<dbReference type="RefSeq" id="WP_072905224.1">
    <property type="nucleotide sequence ID" value="NZ_FQZT01000001.1"/>
</dbReference>
<dbReference type="PANTHER" id="PTHR21180:SF9">
    <property type="entry name" value="TYPE II SECRETION SYSTEM PROTEIN K"/>
    <property type="match status" value="1"/>
</dbReference>
<dbReference type="SFLD" id="SFLDG01102">
    <property type="entry name" value="Uncharacterised_Radical_SAM_Su"/>
    <property type="match status" value="1"/>
</dbReference>
<dbReference type="STRING" id="1122189.SAMN02745165_00525"/>
<dbReference type="EMBL" id="FQZT01000001">
    <property type="protein sequence ID" value="SHI60263.1"/>
    <property type="molecule type" value="Genomic_DNA"/>
</dbReference>
<dbReference type="SUPFAM" id="SSF47781">
    <property type="entry name" value="RuvA domain 2-like"/>
    <property type="match status" value="1"/>
</dbReference>
<evidence type="ECO:0000259" key="6">
    <source>
        <dbReference type="Pfam" id="PF04055"/>
    </source>
</evidence>
<keyword evidence="5" id="KW-0411">Iron-sulfur</keyword>
<comment type="cofactor">
    <cofactor evidence="1">
        <name>[4Fe-4S] cluster</name>
        <dbReference type="ChEBI" id="CHEBI:49883"/>
    </cofactor>
</comment>
<dbReference type="NCBIfam" id="TIGR03916">
    <property type="entry name" value="rSAM_link_UDG"/>
    <property type="match status" value="1"/>
</dbReference>
<dbReference type="AlphaFoldDB" id="A0A1M6CH64"/>
<sequence length="445" mass="50722">MLPAKQIPATTAPAVHKSLDVMEKLQLLSTAARYDAACASSGSTRQNSGEGFGAAHNSGICHSWSADGRCISLLKVLYSNNCRYDCAYCVNRRSNDHRRTSFTPQELAQLTSEFYRRNYIEGLFLSSAVFSNPDDSMQPLLQTLRLLRQNYRFHGYIHLKIIPGCSPELLAEAARLADRMSANIELPSEQSLRQLAPEKDEREILQVFHHVHQLTGDHRLPARRQKKDGINPAGMSTQMIVGATPETDFTILQRADLLYRGPGLKRVYYSAYIPVNADNRLPTVSTTPPLLREHRLYQADWLLRFYDFRLDEIIDPAHPQLETDLDPKAAWALRHLQHFPLDINRASKEELLRVPGIGVRSTLRILKARRHTRLQANDLKKLGIVMKRARYFLHDGRHYLGDVPQQEDFIRRALTSETRKQANRQLSFNFETRVETATSAITGEL</sequence>
<evidence type="ECO:0000256" key="4">
    <source>
        <dbReference type="ARBA" id="ARBA00023004"/>
    </source>
</evidence>
<accession>A0A1M6CH64</accession>
<dbReference type="Proteomes" id="UP000184171">
    <property type="component" value="Unassembled WGS sequence"/>
</dbReference>
<organism evidence="7 8">
    <name type="scientific">Malonomonas rubra DSM 5091</name>
    <dbReference type="NCBI Taxonomy" id="1122189"/>
    <lineage>
        <taxon>Bacteria</taxon>
        <taxon>Pseudomonadati</taxon>
        <taxon>Thermodesulfobacteriota</taxon>
        <taxon>Desulfuromonadia</taxon>
        <taxon>Desulfuromonadales</taxon>
        <taxon>Geopsychrobacteraceae</taxon>
        <taxon>Malonomonas</taxon>
    </lineage>
</organism>
<protein>
    <submittedName>
        <fullName evidence="7">Putative DNA modification/repair radical SAM protein</fullName>
    </submittedName>
</protein>
<dbReference type="SUPFAM" id="SSF102114">
    <property type="entry name" value="Radical SAM enzymes"/>
    <property type="match status" value="1"/>
</dbReference>
<gene>
    <name evidence="7" type="ORF">SAMN02745165_00525</name>
</gene>
<dbReference type="InterPro" id="IPR051675">
    <property type="entry name" value="Endo/Exo/Phosphatase_dom_1"/>
</dbReference>